<dbReference type="RefSeq" id="WP_115921244.1">
    <property type="nucleotide sequence ID" value="NZ_QTUA01000001.1"/>
</dbReference>
<evidence type="ECO:0000256" key="5">
    <source>
        <dbReference type="SAM" id="SignalP"/>
    </source>
</evidence>
<feature type="chain" id="PRO_5038709013" evidence="5">
    <location>
        <begin position="29"/>
        <end position="282"/>
    </location>
</feature>
<dbReference type="AlphaFoldDB" id="A0A3D9UM70"/>
<accession>A0A3D9UM70</accession>
<dbReference type="SUPFAM" id="SSF54001">
    <property type="entry name" value="Cysteine proteinases"/>
    <property type="match status" value="1"/>
</dbReference>
<keyword evidence="2" id="KW-0645">Protease</keyword>
<dbReference type="EMBL" id="QTUA01000001">
    <property type="protein sequence ID" value="REF29080.1"/>
    <property type="molecule type" value="Genomic_DNA"/>
</dbReference>
<comment type="similarity">
    <text evidence="1">Belongs to the peptidase C40 family.</text>
</comment>
<feature type="domain" description="NlpC/P60" evidence="7">
    <location>
        <begin position="138"/>
        <end position="282"/>
    </location>
</feature>
<dbReference type="Gene3D" id="3.90.1720.10">
    <property type="entry name" value="endopeptidase domain like (from Nostoc punctiforme)"/>
    <property type="match status" value="1"/>
</dbReference>
<dbReference type="InterPro" id="IPR003646">
    <property type="entry name" value="SH3-like_bac-type"/>
</dbReference>
<keyword evidence="4" id="KW-0788">Thiol protease</keyword>
<dbReference type="Proteomes" id="UP000256253">
    <property type="component" value="Unassembled WGS sequence"/>
</dbReference>
<evidence type="ECO:0000256" key="1">
    <source>
        <dbReference type="ARBA" id="ARBA00007074"/>
    </source>
</evidence>
<evidence type="ECO:0000259" key="6">
    <source>
        <dbReference type="PROSITE" id="PS51781"/>
    </source>
</evidence>
<dbReference type="PANTHER" id="PTHR47359">
    <property type="entry name" value="PEPTIDOGLYCAN DL-ENDOPEPTIDASE CWLO"/>
    <property type="match status" value="1"/>
</dbReference>
<evidence type="ECO:0000256" key="4">
    <source>
        <dbReference type="ARBA" id="ARBA00022807"/>
    </source>
</evidence>
<reference evidence="8 9" key="1">
    <citation type="submission" date="2018-08" db="EMBL/GenBank/DDBJ databases">
        <title>Sequencing the genomes of 1000 actinobacteria strains.</title>
        <authorList>
            <person name="Klenk H.-P."/>
        </authorList>
    </citation>
    <scope>NUCLEOTIDE SEQUENCE [LARGE SCALE GENOMIC DNA]</scope>
    <source>
        <strain evidence="8 9">DSM 22967</strain>
    </source>
</reference>
<dbReference type="Gene3D" id="2.30.30.40">
    <property type="entry name" value="SH3 Domains"/>
    <property type="match status" value="1"/>
</dbReference>
<dbReference type="GO" id="GO:0006508">
    <property type="term" value="P:proteolysis"/>
    <property type="evidence" value="ECO:0007669"/>
    <property type="project" value="UniProtKB-KW"/>
</dbReference>
<dbReference type="OrthoDB" id="9815928at2"/>
<feature type="signal peptide" evidence="5">
    <location>
        <begin position="1"/>
        <end position="28"/>
    </location>
</feature>
<dbReference type="PROSITE" id="PS51781">
    <property type="entry name" value="SH3B"/>
    <property type="match status" value="1"/>
</dbReference>
<dbReference type="GO" id="GO:0008234">
    <property type="term" value="F:cysteine-type peptidase activity"/>
    <property type="evidence" value="ECO:0007669"/>
    <property type="project" value="UniProtKB-KW"/>
</dbReference>
<name>A0A3D9UM70_9MICO</name>
<evidence type="ECO:0000313" key="9">
    <source>
        <dbReference type="Proteomes" id="UP000256253"/>
    </source>
</evidence>
<dbReference type="Pfam" id="PF00877">
    <property type="entry name" value="NLPC_P60"/>
    <property type="match status" value="1"/>
</dbReference>
<evidence type="ECO:0000256" key="2">
    <source>
        <dbReference type="ARBA" id="ARBA00022670"/>
    </source>
</evidence>
<dbReference type="Pfam" id="PF08239">
    <property type="entry name" value="SH3_3"/>
    <property type="match status" value="1"/>
</dbReference>
<keyword evidence="9" id="KW-1185">Reference proteome</keyword>
<dbReference type="PROSITE" id="PS51935">
    <property type="entry name" value="NLPC_P60"/>
    <property type="match status" value="1"/>
</dbReference>
<evidence type="ECO:0000259" key="7">
    <source>
        <dbReference type="PROSITE" id="PS51935"/>
    </source>
</evidence>
<organism evidence="8 9">
    <name type="scientific">Calidifontibacter indicus</name>
    <dbReference type="NCBI Taxonomy" id="419650"/>
    <lineage>
        <taxon>Bacteria</taxon>
        <taxon>Bacillati</taxon>
        <taxon>Actinomycetota</taxon>
        <taxon>Actinomycetes</taxon>
        <taxon>Micrococcales</taxon>
        <taxon>Dermacoccaceae</taxon>
        <taxon>Calidifontibacter</taxon>
    </lineage>
</organism>
<evidence type="ECO:0000256" key="3">
    <source>
        <dbReference type="ARBA" id="ARBA00022801"/>
    </source>
</evidence>
<sequence length="282" mass="28907">MQNTKTSTKLGARRTVAMAALGATVAGAVAVGGYAATSHADGAASGTVRTKSASLTVRSGPSTSSAAVGSLAKGTKVKITCQTRGSSVTGTFGTSTWWNKIGPNRYVSDAYIYTGSDGRVAPLCTTPTDNGSTTGSADKRIQSVIAAAKSQMGKGYLYSWGGGGKNGPSYGFTSPSGYNDAKRYGYDCSGLTEFAFWKGAGKSIGGYSGAQVSSGKHYSFANRKPGDLIFWGGSLSSTTHVAIYLGNNKIIEAAPPRDKNSIRISSVYSPGTPLGTVVRPIS</sequence>
<proteinExistence type="inferred from homology"/>
<keyword evidence="3 8" id="KW-0378">Hydrolase</keyword>
<gene>
    <name evidence="8" type="ORF">DFJ65_0006</name>
</gene>
<dbReference type="InterPro" id="IPR000064">
    <property type="entry name" value="NLP_P60_dom"/>
</dbReference>
<evidence type="ECO:0000313" key="8">
    <source>
        <dbReference type="EMBL" id="REF29080.1"/>
    </source>
</evidence>
<dbReference type="InterPro" id="IPR038765">
    <property type="entry name" value="Papain-like_cys_pep_sf"/>
</dbReference>
<comment type="caution">
    <text evidence="8">The sequence shown here is derived from an EMBL/GenBank/DDBJ whole genome shotgun (WGS) entry which is preliminary data.</text>
</comment>
<dbReference type="InterPro" id="IPR051794">
    <property type="entry name" value="PG_Endopeptidase_C40"/>
</dbReference>
<dbReference type="PANTHER" id="PTHR47359:SF3">
    <property type="entry name" value="NLP_P60 DOMAIN-CONTAINING PROTEIN-RELATED"/>
    <property type="match status" value="1"/>
</dbReference>
<keyword evidence="5" id="KW-0732">Signal</keyword>
<feature type="domain" description="SH3b" evidence="6">
    <location>
        <begin position="43"/>
        <end position="116"/>
    </location>
</feature>
<protein>
    <submittedName>
        <fullName evidence="8">Cell wall-associated NlpC family hydrolase</fullName>
    </submittedName>
</protein>